<evidence type="ECO:0000313" key="2">
    <source>
        <dbReference type="Proteomes" id="UP000829398"/>
    </source>
</evidence>
<proteinExistence type="predicted"/>
<organism evidence="1 2">
    <name type="scientific">Citrus sinensis</name>
    <name type="common">Sweet orange</name>
    <name type="synonym">Citrus aurantium var. sinensis</name>
    <dbReference type="NCBI Taxonomy" id="2711"/>
    <lineage>
        <taxon>Eukaryota</taxon>
        <taxon>Viridiplantae</taxon>
        <taxon>Streptophyta</taxon>
        <taxon>Embryophyta</taxon>
        <taxon>Tracheophyta</taxon>
        <taxon>Spermatophyta</taxon>
        <taxon>Magnoliopsida</taxon>
        <taxon>eudicotyledons</taxon>
        <taxon>Gunneridae</taxon>
        <taxon>Pentapetalae</taxon>
        <taxon>rosids</taxon>
        <taxon>malvids</taxon>
        <taxon>Sapindales</taxon>
        <taxon>Rutaceae</taxon>
        <taxon>Aurantioideae</taxon>
        <taxon>Citrus</taxon>
    </lineage>
</organism>
<keyword evidence="2" id="KW-1185">Reference proteome</keyword>
<evidence type="ECO:0000313" key="1">
    <source>
        <dbReference type="EMBL" id="KAH9717023.1"/>
    </source>
</evidence>
<reference evidence="2" key="1">
    <citation type="journal article" date="2023" name="Hortic. Res.">
        <title>A chromosome-level phased genome enabling allele-level studies in sweet orange: a case study on citrus Huanglongbing tolerance.</title>
        <authorList>
            <person name="Wu B."/>
            <person name="Yu Q."/>
            <person name="Deng Z."/>
            <person name="Duan Y."/>
            <person name="Luo F."/>
            <person name="Gmitter F. Jr."/>
        </authorList>
    </citation>
    <scope>NUCLEOTIDE SEQUENCE [LARGE SCALE GENOMIC DNA]</scope>
    <source>
        <strain evidence="2">cv. Valencia</strain>
    </source>
</reference>
<sequence length="693" mass="78515">MKAVCNHCGKGFAGQQSSGTLHLLNHIDRCPKRIQESAPAPASSPSQASKVYKKKDAETSTISAFDSTAFDKALARQKIARMINHLLSGTSHLLNHIDRCPKRIQESAPAPASSPSQASKVYKKQDDEISTISAFDSTAFDKALARQKIVRMISHLLSGTSHLLNHIDKCPKRIQESAPAPASSPSQASKVYKKKNAETSTISAFDSTAFDKALARQKIARMITMHKLPLRFVEYEGFRDLMSFVQPLLGKICRNIVKREIFKLFGFEKAKTMALLEDITSKVSITTDMWTSSNKKKGYMVVTAHFIDNSWTLRNQILRFIYVPSPHTAEALSNELAKCLLDWNVDRRLSTITIDNCSTNDVMIPLLLVKFPPDPFLLNGKLLHVRCCAHILNLIVKDGLDAIGDGIEKVRNSVNCWTSSPKRIELFEDTANHQLKLNCSKSLVLDCKTRWNSTYLMLKVALIYKDVFTHLKHRDNQYKHLPTEVEWELTRVVCEHLKPFYTMTEMFYGTKYPIANLFFPIICKIRFSLNAWLNSSCDVIKKYGENSSSVVMGMWDVQKFNAFKNQHIRERVKSELDTYLEEEDKTTPDFDILMWWKVNKSRYLILSEIARDLLAVSVSTVASESAFSAGGRCLSPHRSKLHPSTVEALMCTQNWIWAQLKGEIPKDKVMNGEEINGEMIDNDDEEETQPCSE</sequence>
<accession>A0ACB8JHE1</accession>
<gene>
    <name evidence="1" type="ORF">KPL71_021677</name>
</gene>
<name>A0ACB8JHE1_CITSI</name>
<comment type="caution">
    <text evidence="1">The sequence shown here is derived from an EMBL/GenBank/DDBJ whole genome shotgun (WGS) entry which is preliminary data.</text>
</comment>
<dbReference type="Proteomes" id="UP000829398">
    <property type="component" value="Chromosome 7"/>
</dbReference>
<protein>
    <submittedName>
        <fullName evidence="1">BED-type domain-containing protein</fullName>
    </submittedName>
</protein>
<dbReference type="EMBL" id="CM039176">
    <property type="protein sequence ID" value="KAH9717023.1"/>
    <property type="molecule type" value="Genomic_DNA"/>
</dbReference>